<dbReference type="CDD" id="cd08601">
    <property type="entry name" value="GDPD_SaGlpQ_like"/>
    <property type="match status" value="1"/>
</dbReference>
<evidence type="ECO:0000256" key="1">
    <source>
        <dbReference type="SAM" id="SignalP"/>
    </source>
</evidence>
<feature type="domain" description="GP-PDE" evidence="2">
    <location>
        <begin position="32"/>
        <end position="278"/>
    </location>
</feature>
<dbReference type="InterPro" id="IPR017946">
    <property type="entry name" value="PLC-like_Pdiesterase_TIM-brl"/>
</dbReference>
<evidence type="ECO:0000313" key="4">
    <source>
        <dbReference type="Proteomes" id="UP000678228"/>
    </source>
</evidence>
<comment type="caution">
    <text evidence="3">The sequence shown here is derived from an EMBL/GenBank/DDBJ whole genome shotgun (WGS) entry which is preliminary data.</text>
</comment>
<dbReference type="InterPro" id="IPR030395">
    <property type="entry name" value="GP_PDE_dom"/>
</dbReference>
<organism evidence="3 4">
    <name type="scientific">Halalkalibacter suaedae</name>
    <dbReference type="NCBI Taxonomy" id="2822140"/>
    <lineage>
        <taxon>Bacteria</taxon>
        <taxon>Bacillati</taxon>
        <taxon>Bacillota</taxon>
        <taxon>Bacilli</taxon>
        <taxon>Bacillales</taxon>
        <taxon>Bacillaceae</taxon>
        <taxon>Halalkalibacter</taxon>
    </lineage>
</organism>
<reference evidence="3" key="1">
    <citation type="submission" date="2021-03" db="EMBL/GenBank/DDBJ databases">
        <title>Bacillus suaedae sp. nov., isolated from Suaeda aralocaspica.</title>
        <authorList>
            <person name="Lei R.F.R."/>
        </authorList>
    </citation>
    <scope>NUCLEOTIDE SEQUENCE</scope>
    <source>
        <strain evidence="3">YZJH907-2</strain>
    </source>
</reference>
<gene>
    <name evidence="3" type="ORF">J7W16_02560</name>
</gene>
<dbReference type="Pfam" id="PF03009">
    <property type="entry name" value="GDPD"/>
    <property type="match status" value="1"/>
</dbReference>
<protein>
    <submittedName>
        <fullName evidence="3">Glycerophosphodiester phosphodiesterase</fullName>
    </submittedName>
</protein>
<dbReference type="Proteomes" id="UP000678228">
    <property type="component" value="Unassembled WGS sequence"/>
</dbReference>
<dbReference type="PROSITE" id="PS51704">
    <property type="entry name" value="GP_PDE"/>
    <property type="match status" value="1"/>
</dbReference>
<feature type="signal peptide" evidence="1">
    <location>
        <begin position="1"/>
        <end position="26"/>
    </location>
</feature>
<dbReference type="PANTHER" id="PTHR46211:SF7">
    <property type="entry name" value="GLYCEROPHOSPHODIESTER PHOSPHODIESTERASE"/>
    <property type="match status" value="1"/>
</dbReference>
<evidence type="ECO:0000313" key="3">
    <source>
        <dbReference type="EMBL" id="MBP3949999.1"/>
    </source>
</evidence>
<sequence>MTKKNMILGVCFILALTLIFPSPSSAIPLNQMLKIAHRGASGLAPEHTMVSFDLAKKMDADYIELDLQTSKEGTLIVMHDSTVERTTDGTGSVNNLTLKQIKELDAGSWFNKEYPEHARDEYIGAKVPTLEEVFQRFGQSINYCIEIKEPELNQGVEKKLLDLIRTYKLEEQTIVQSFSEKSLKKFHQMEPEVPLIQLISRPNLGRKAKKQLEAVQAYAIGVGVNMNRINEDYVKQVNERGLRIHPYTINSKEDMSRMMDWGVTGIITNFPDRLNSWLKDN</sequence>
<dbReference type="AlphaFoldDB" id="A0A940WP21"/>
<keyword evidence="1" id="KW-0732">Signal</keyword>
<dbReference type="RefSeq" id="WP_210595576.1">
    <property type="nucleotide sequence ID" value="NZ_JAGKSQ010000001.1"/>
</dbReference>
<dbReference type="GO" id="GO:0006629">
    <property type="term" value="P:lipid metabolic process"/>
    <property type="evidence" value="ECO:0007669"/>
    <property type="project" value="InterPro"/>
</dbReference>
<name>A0A940WP21_9BACI</name>
<accession>A0A940WP21</accession>
<keyword evidence="4" id="KW-1185">Reference proteome</keyword>
<dbReference type="EMBL" id="JAGKSQ010000001">
    <property type="protein sequence ID" value="MBP3949999.1"/>
    <property type="molecule type" value="Genomic_DNA"/>
</dbReference>
<feature type="chain" id="PRO_5037704753" evidence="1">
    <location>
        <begin position="27"/>
        <end position="281"/>
    </location>
</feature>
<dbReference type="SUPFAM" id="SSF51695">
    <property type="entry name" value="PLC-like phosphodiesterases"/>
    <property type="match status" value="1"/>
</dbReference>
<dbReference type="PANTHER" id="PTHR46211">
    <property type="entry name" value="GLYCEROPHOSPHORYL DIESTER PHOSPHODIESTERASE"/>
    <property type="match status" value="1"/>
</dbReference>
<evidence type="ECO:0000259" key="2">
    <source>
        <dbReference type="PROSITE" id="PS51704"/>
    </source>
</evidence>
<proteinExistence type="predicted"/>
<dbReference type="Gene3D" id="3.20.20.190">
    <property type="entry name" value="Phosphatidylinositol (PI) phosphodiesterase"/>
    <property type="match status" value="1"/>
</dbReference>
<dbReference type="GO" id="GO:0008081">
    <property type="term" value="F:phosphoric diester hydrolase activity"/>
    <property type="evidence" value="ECO:0007669"/>
    <property type="project" value="InterPro"/>
</dbReference>